<evidence type="ECO:0000313" key="3">
    <source>
        <dbReference type="EMBL" id="TGJ75199.1"/>
    </source>
</evidence>
<feature type="domain" description="F-box" evidence="2">
    <location>
        <begin position="102"/>
        <end position="153"/>
    </location>
</feature>
<feature type="region of interest" description="Disordered" evidence="1">
    <location>
        <begin position="302"/>
        <end position="343"/>
    </location>
</feature>
<organism evidence="3 4">
    <name type="scientific">Orbilia oligospora</name>
    <name type="common">Nematode-trapping fungus</name>
    <name type="synonym">Arthrobotrys oligospora</name>
    <dbReference type="NCBI Taxonomy" id="2813651"/>
    <lineage>
        <taxon>Eukaryota</taxon>
        <taxon>Fungi</taxon>
        <taxon>Dikarya</taxon>
        <taxon>Ascomycota</taxon>
        <taxon>Pezizomycotina</taxon>
        <taxon>Orbiliomycetes</taxon>
        <taxon>Orbiliales</taxon>
        <taxon>Orbiliaceae</taxon>
        <taxon>Orbilia</taxon>
    </lineage>
</organism>
<feature type="region of interest" description="Disordered" evidence="1">
    <location>
        <begin position="208"/>
        <end position="234"/>
    </location>
</feature>
<dbReference type="SUPFAM" id="SSF81383">
    <property type="entry name" value="F-box domain"/>
    <property type="match status" value="1"/>
</dbReference>
<proteinExistence type="predicted"/>
<sequence>MYASGQSLSKKNPVHFCRHHGEYKKPSESKLILSMGMQIRIPPASCSLSSDLPNHRSAVPSASHRTDTAPLCQQNMQQIQHILHRKFTKSSTANMSSSSPKSTPIFSLPAELHFQILSYLPFTSHISLSSTHPFFGTLLQDQILRSSRYYSATYPGIHILLKDYTIRLIIRNNDVKNAKVEVLQLQKTRPTMRGSTKLVIVASLYFSTPHSPPSSPPLSPSSYRKDSNSNTKKGRINMTSILDDYWLWTPLKRNAPEIPPTNMDLKKLVVLLKINTPSIVPAKKDEDKRTYWSTEYPFCIARPTNATGSPSPPAPPPRTTTTTTNSKHKRQLSNPTPSPPLEPATLKQILTFISKRVIKEKGLKNEKKVKITLRVCKLGGSEGYVGFTGEVDVEDGGNTTGNFFTREVEVEAESEAEGAADERDGGPAAEAEVQTSTVQTRGSTSRWARWFGR</sequence>
<dbReference type="PROSITE" id="PS50181">
    <property type="entry name" value="FBOX"/>
    <property type="match status" value="1"/>
</dbReference>
<dbReference type="InterPro" id="IPR036047">
    <property type="entry name" value="F-box-like_dom_sf"/>
</dbReference>
<dbReference type="Proteomes" id="UP000297595">
    <property type="component" value="Unassembled WGS sequence"/>
</dbReference>
<evidence type="ECO:0000256" key="1">
    <source>
        <dbReference type="SAM" id="MobiDB-lite"/>
    </source>
</evidence>
<protein>
    <recommendedName>
        <fullName evidence="2">F-box domain-containing protein</fullName>
    </recommendedName>
</protein>
<feature type="region of interest" description="Disordered" evidence="1">
    <location>
        <begin position="412"/>
        <end position="446"/>
    </location>
</feature>
<dbReference type="Pfam" id="PF00646">
    <property type="entry name" value="F-box"/>
    <property type="match status" value="1"/>
</dbReference>
<feature type="compositionally biased region" description="Pro residues" evidence="1">
    <location>
        <begin position="210"/>
        <end position="219"/>
    </location>
</feature>
<evidence type="ECO:0000313" key="4">
    <source>
        <dbReference type="Proteomes" id="UP000297595"/>
    </source>
</evidence>
<dbReference type="EMBL" id="SOZJ01000001">
    <property type="protein sequence ID" value="TGJ75199.1"/>
    <property type="molecule type" value="Genomic_DNA"/>
</dbReference>
<gene>
    <name evidence="3" type="ORF">EYR41_002139</name>
</gene>
<dbReference type="AlphaFoldDB" id="A0A8H2EBX7"/>
<name>A0A8H2EBX7_ORBOL</name>
<reference evidence="3 4" key="1">
    <citation type="submission" date="2019-03" db="EMBL/GenBank/DDBJ databases">
        <title>Nematode-trapping fungi genome.</title>
        <authorList>
            <person name="Vidal-Diez De Ulzurrun G."/>
        </authorList>
    </citation>
    <scope>NUCLEOTIDE SEQUENCE [LARGE SCALE GENOMIC DNA]</scope>
    <source>
        <strain evidence="3 4">TWF154</strain>
    </source>
</reference>
<accession>A0A8H2EBX7</accession>
<feature type="compositionally biased region" description="Polar residues" evidence="1">
    <location>
        <begin position="433"/>
        <end position="446"/>
    </location>
</feature>
<dbReference type="InterPro" id="IPR001810">
    <property type="entry name" value="F-box_dom"/>
</dbReference>
<evidence type="ECO:0000259" key="2">
    <source>
        <dbReference type="PROSITE" id="PS50181"/>
    </source>
</evidence>
<comment type="caution">
    <text evidence="3">The sequence shown here is derived from an EMBL/GenBank/DDBJ whole genome shotgun (WGS) entry which is preliminary data.</text>
</comment>